<keyword evidence="1" id="KW-1133">Transmembrane helix</keyword>
<proteinExistence type="predicted"/>
<dbReference type="RefSeq" id="WP_091828165.1">
    <property type="nucleotide sequence ID" value="NZ_FNRJ01000030.1"/>
</dbReference>
<organism evidence="2 3">
    <name type="scientific">Marinobacterium iners DSM 11526</name>
    <dbReference type="NCBI Taxonomy" id="1122198"/>
    <lineage>
        <taxon>Bacteria</taxon>
        <taxon>Pseudomonadati</taxon>
        <taxon>Pseudomonadota</taxon>
        <taxon>Gammaproteobacteria</taxon>
        <taxon>Oceanospirillales</taxon>
        <taxon>Oceanospirillaceae</taxon>
        <taxon>Marinobacterium</taxon>
    </lineage>
</organism>
<dbReference type="EMBL" id="FNRJ01000030">
    <property type="protein sequence ID" value="SEB17467.1"/>
    <property type="molecule type" value="Genomic_DNA"/>
</dbReference>
<evidence type="ECO:0000313" key="3">
    <source>
        <dbReference type="Proteomes" id="UP000242469"/>
    </source>
</evidence>
<accession>A0A1H4H6M3</accession>
<keyword evidence="1" id="KW-0472">Membrane</keyword>
<keyword evidence="3" id="KW-1185">Reference proteome</keyword>
<sequence>MIIRVFGTVVGLFFVIGSILMLSTSTASVVSGVSILFLGLIFVVYGVAGKKELGKIFPSLVRSKHDR</sequence>
<gene>
    <name evidence="2" type="ORF">SAMN02745729_13014</name>
</gene>
<protein>
    <submittedName>
        <fullName evidence="2">Uncharacterized protein</fullName>
    </submittedName>
</protein>
<evidence type="ECO:0000256" key="1">
    <source>
        <dbReference type="SAM" id="Phobius"/>
    </source>
</evidence>
<feature type="transmembrane region" description="Helical" evidence="1">
    <location>
        <begin position="5"/>
        <end position="23"/>
    </location>
</feature>
<dbReference type="STRING" id="1122198.SAMN02745729_13014"/>
<name>A0A1H4H6M3_9GAMM</name>
<feature type="transmembrane region" description="Helical" evidence="1">
    <location>
        <begin position="29"/>
        <end position="48"/>
    </location>
</feature>
<evidence type="ECO:0000313" key="2">
    <source>
        <dbReference type="EMBL" id="SEB17467.1"/>
    </source>
</evidence>
<dbReference type="Proteomes" id="UP000242469">
    <property type="component" value="Unassembled WGS sequence"/>
</dbReference>
<dbReference type="AlphaFoldDB" id="A0A1H4H6M3"/>
<keyword evidence="1" id="KW-0812">Transmembrane</keyword>
<reference evidence="3" key="1">
    <citation type="submission" date="2016-10" db="EMBL/GenBank/DDBJ databases">
        <authorList>
            <person name="Varghese N."/>
            <person name="Submissions S."/>
        </authorList>
    </citation>
    <scope>NUCLEOTIDE SEQUENCE [LARGE SCALE GENOMIC DNA]</scope>
    <source>
        <strain evidence="3">DSM 11526</strain>
    </source>
</reference>